<evidence type="ECO:0000256" key="4">
    <source>
        <dbReference type="ARBA" id="ARBA00023180"/>
    </source>
</evidence>
<comment type="subcellular location">
    <subcellularLocation>
        <location evidence="1">Secreted</location>
    </subcellularLocation>
</comment>
<dbReference type="InterPro" id="IPR019791">
    <property type="entry name" value="Haem_peroxidase_animal"/>
</dbReference>
<dbReference type="AlphaFoldDB" id="A0A8S4S8X5"/>
<accession>A0A8S4S8X5</accession>
<keyword evidence="4" id="KW-0325">Glycoprotein</keyword>
<dbReference type="Pfam" id="PF03098">
    <property type="entry name" value="An_peroxidase"/>
    <property type="match status" value="1"/>
</dbReference>
<dbReference type="SUPFAM" id="SSF48113">
    <property type="entry name" value="Heme-dependent peroxidases"/>
    <property type="match status" value="1"/>
</dbReference>
<dbReference type="OrthoDB" id="823504at2759"/>
<keyword evidence="3" id="KW-0575">Peroxidase</keyword>
<dbReference type="GO" id="GO:0006979">
    <property type="term" value="P:response to oxidative stress"/>
    <property type="evidence" value="ECO:0007669"/>
    <property type="project" value="InterPro"/>
</dbReference>
<dbReference type="GO" id="GO:0046872">
    <property type="term" value="F:metal ion binding"/>
    <property type="evidence" value="ECO:0007669"/>
    <property type="project" value="UniProtKB-KW"/>
</dbReference>
<protein>
    <submittedName>
        <fullName evidence="7">Jg6193 protein</fullName>
    </submittedName>
</protein>
<proteinExistence type="predicted"/>
<dbReference type="Gene3D" id="1.10.640.10">
    <property type="entry name" value="Haem peroxidase domain superfamily, animal type"/>
    <property type="match status" value="1"/>
</dbReference>
<dbReference type="EMBL" id="CAKXAJ010025974">
    <property type="protein sequence ID" value="CAH2248381.1"/>
    <property type="molecule type" value="Genomic_DNA"/>
</dbReference>
<dbReference type="GO" id="GO:0005576">
    <property type="term" value="C:extracellular region"/>
    <property type="evidence" value="ECO:0007669"/>
    <property type="project" value="UniProtKB-SubCell"/>
</dbReference>
<evidence type="ECO:0000256" key="3">
    <source>
        <dbReference type="ARBA" id="ARBA00022559"/>
    </source>
</evidence>
<dbReference type="PROSITE" id="PS50292">
    <property type="entry name" value="PEROXIDASE_3"/>
    <property type="match status" value="1"/>
</dbReference>
<dbReference type="PRINTS" id="PR00457">
    <property type="entry name" value="ANPEROXIDASE"/>
</dbReference>
<keyword evidence="5" id="KW-0408">Iron</keyword>
<organism evidence="7 8">
    <name type="scientific">Pararge aegeria aegeria</name>
    <dbReference type="NCBI Taxonomy" id="348720"/>
    <lineage>
        <taxon>Eukaryota</taxon>
        <taxon>Metazoa</taxon>
        <taxon>Ecdysozoa</taxon>
        <taxon>Arthropoda</taxon>
        <taxon>Hexapoda</taxon>
        <taxon>Insecta</taxon>
        <taxon>Pterygota</taxon>
        <taxon>Neoptera</taxon>
        <taxon>Endopterygota</taxon>
        <taxon>Lepidoptera</taxon>
        <taxon>Glossata</taxon>
        <taxon>Ditrysia</taxon>
        <taxon>Papilionoidea</taxon>
        <taxon>Nymphalidae</taxon>
        <taxon>Satyrinae</taxon>
        <taxon>Satyrini</taxon>
        <taxon>Parargina</taxon>
        <taxon>Pararge</taxon>
    </lineage>
</organism>
<feature type="binding site" description="axial binding residue" evidence="5">
    <location>
        <position position="382"/>
    </location>
    <ligand>
        <name>heme b</name>
        <dbReference type="ChEBI" id="CHEBI:60344"/>
    </ligand>
    <ligandPart>
        <name>Fe</name>
        <dbReference type="ChEBI" id="CHEBI:18248"/>
    </ligandPart>
</feature>
<reference evidence="7" key="1">
    <citation type="submission" date="2022-03" db="EMBL/GenBank/DDBJ databases">
        <authorList>
            <person name="Lindestad O."/>
        </authorList>
    </citation>
    <scope>NUCLEOTIDE SEQUENCE</scope>
</reference>
<evidence type="ECO:0000256" key="1">
    <source>
        <dbReference type="ARBA" id="ARBA00004613"/>
    </source>
</evidence>
<evidence type="ECO:0000256" key="5">
    <source>
        <dbReference type="PIRSR" id="PIRSR619791-2"/>
    </source>
</evidence>
<evidence type="ECO:0000256" key="6">
    <source>
        <dbReference type="SAM" id="SignalP"/>
    </source>
</evidence>
<dbReference type="Proteomes" id="UP000838756">
    <property type="component" value="Unassembled WGS sequence"/>
</dbReference>
<keyword evidence="2" id="KW-0964">Secreted</keyword>
<keyword evidence="5" id="KW-0349">Heme</keyword>
<keyword evidence="5" id="KW-0479">Metal-binding</keyword>
<feature type="signal peptide" evidence="6">
    <location>
        <begin position="1"/>
        <end position="15"/>
    </location>
</feature>
<dbReference type="PANTHER" id="PTHR11475:SF4">
    <property type="entry name" value="CHORION PEROXIDASE"/>
    <property type="match status" value="1"/>
</dbReference>
<comment type="caution">
    <text evidence="7">The sequence shown here is derived from an EMBL/GenBank/DDBJ whole genome shotgun (WGS) entry which is preliminary data.</text>
</comment>
<dbReference type="PANTHER" id="PTHR11475">
    <property type="entry name" value="OXIDASE/PEROXIDASE"/>
    <property type="match status" value="1"/>
</dbReference>
<evidence type="ECO:0000313" key="8">
    <source>
        <dbReference type="Proteomes" id="UP000838756"/>
    </source>
</evidence>
<feature type="chain" id="PRO_5035731065" evidence="6">
    <location>
        <begin position="16"/>
        <end position="633"/>
    </location>
</feature>
<gene>
    <name evidence="7" type="primary">jg6193</name>
    <name evidence="7" type="ORF">PAEG_LOCUS21738</name>
</gene>
<dbReference type="InterPro" id="IPR037120">
    <property type="entry name" value="Haem_peroxidase_sf_animal"/>
</dbReference>
<dbReference type="InterPro" id="IPR010255">
    <property type="entry name" value="Haem_peroxidase_sf"/>
</dbReference>
<dbReference type="GO" id="GO:0004601">
    <property type="term" value="F:peroxidase activity"/>
    <property type="evidence" value="ECO:0007669"/>
    <property type="project" value="UniProtKB-KW"/>
</dbReference>
<sequence length="633" mass="73125">MLVVYFGLFICACAAQSVFYDSFTGNTVTNEEVKGHIKRNSTFWCVNEVLPCNPLEGRRVDGSCNNLKYPNRGAPHTPMLRLLPPEYDKDFEPRRSKNGDPLPLPRKLRTSLLQEGSVPDTEITQLLLHFFVFMVSDVMSVHDTVNYIQWRPYCCQEKGKTDNVCIPITITDDDPVHRFSSIRCMNLTRPESFQSRGCLRNNTSPERITTATSVFDLSHVYGNNMQVLNAKARLFEKGLLKFEVSGGKIWPPSVNTTKHLCFLNQLPKETRCHDIPEQGANSVLGVNLYLIWTWRLHNRVATELSKLNPCWDDDRIFFQTRDIVIAIIMQIFYYELMPAMMGYENLLRDGVLSPYKGFRDLYDENIIPQVSLEFPFALRWAHTFQEGNLKMYNTNGTFLKETKVVNLTLRTGYLDENIEYITHGAFRQPSAKFDYTVDPDIAETVLGPHQLASDVFSSDLTKNRYFGFPPYVKYRKYCSGKSHRNFGDLMDVIDPERITLLKERYKDVEDIDLMAGMWLEELVPGGRCPYTFYCLVVEQMIRSMVSDRHWYERPNRPNAFTIEQLLEIRKSSSAQMMCSVGDKVTHIQPQAFYMAGPGNEMRSCDEIEKINLWAWKDASCKPKNPLNCFNYNV</sequence>
<dbReference type="GO" id="GO:0020037">
    <property type="term" value="F:heme binding"/>
    <property type="evidence" value="ECO:0007669"/>
    <property type="project" value="InterPro"/>
</dbReference>
<keyword evidence="6" id="KW-0732">Signal</keyword>
<keyword evidence="8" id="KW-1185">Reference proteome</keyword>
<keyword evidence="3" id="KW-0560">Oxidoreductase</keyword>
<evidence type="ECO:0000313" key="7">
    <source>
        <dbReference type="EMBL" id="CAH2248381.1"/>
    </source>
</evidence>
<name>A0A8S4S8X5_9NEOP</name>
<evidence type="ECO:0000256" key="2">
    <source>
        <dbReference type="ARBA" id="ARBA00022525"/>
    </source>
</evidence>